<dbReference type="AlphaFoldDB" id="A0A448ZZF7"/>
<name>A0A448ZZF7_METSV</name>
<dbReference type="InterPro" id="IPR043733">
    <property type="entry name" value="DUF5677"/>
</dbReference>
<accession>A0A448ZZF7</accession>
<geneLocation type="plasmid" evidence="1">
    <name>2</name>
</geneLocation>
<dbReference type="Pfam" id="PF18928">
    <property type="entry name" value="DUF5677"/>
    <property type="match status" value="1"/>
</dbReference>
<protein>
    <submittedName>
        <fullName evidence="1">Uncharacterized protein</fullName>
    </submittedName>
</protein>
<sequence length="383" mass="45820">MFDNFELWKDLAFLEKFSDNFLRNEVKYYLEPKRKDDPNVILKENVIFNYVKCVEKAYYDFLNKNDKKLVSYPIDDKNLLKEMIIQVTEKHASRIKGLNDYDRIQLQDSNRYKQELCENIVRELIVNKHIGQISKNISFFNPFVSKIIMVVNLLHKLYKDQYKQIKDDDKLNAVGNVFLRITEQMKSCCLLVDNALLNDAITIWRSLFESELTLTVLIYQPLKISEAYLRFIAFQNLDNPYIFDDEERKEVEEDLENIMKHYKITNRKKDFIHYGWLMFLSDFEEKNCKLNLKDGLLPIAESYIKYEQYESASKVSHSAYFARSLSYKESTKFVLNLLYYSFANVTNAMKYYFERYIKNFNSDALIEILINLKILRDMLDKLD</sequence>
<proteinExistence type="predicted"/>
<keyword evidence="1" id="KW-0614">Plasmid</keyword>
<evidence type="ECO:0000313" key="1">
    <source>
        <dbReference type="EMBL" id="VEU56616.1"/>
    </source>
</evidence>
<reference evidence="1" key="1">
    <citation type="submission" date="2019-01" db="EMBL/GenBank/DDBJ databases">
        <authorList>
            <consortium name="Pathogen Informatics"/>
        </authorList>
    </citation>
    <scope>NUCLEOTIDE SEQUENCE [LARGE SCALE GENOMIC DNA]</scope>
    <source>
        <strain evidence="1">NCTC10113</strain>
    </source>
</reference>
<dbReference type="RefSeq" id="WP_024543873.1">
    <property type="nucleotide sequence ID" value="NZ_LR214939.1"/>
</dbReference>
<dbReference type="EMBL" id="LR214939">
    <property type="protein sequence ID" value="VEU56616.1"/>
    <property type="molecule type" value="Genomic_DNA"/>
</dbReference>
<organism evidence="1">
    <name type="scientific">Metamycoplasma salivarium</name>
    <name type="common">Mycoplasma salivarium</name>
    <dbReference type="NCBI Taxonomy" id="2124"/>
    <lineage>
        <taxon>Bacteria</taxon>
        <taxon>Bacillati</taxon>
        <taxon>Mycoplasmatota</taxon>
        <taxon>Mycoplasmoidales</taxon>
        <taxon>Metamycoplasmataceae</taxon>
        <taxon>Metamycoplasma</taxon>
    </lineage>
</organism>
<gene>
    <name evidence="1" type="ORF">NCTC10113_01531</name>
</gene>